<dbReference type="PROSITE" id="PS00197">
    <property type="entry name" value="2FE2S_FER_1"/>
    <property type="match status" value="1"/>
</dbReference>
<evidence type="ECO:0000313" key="7">
    <source>
        <dbReference type="EMBL" id="HHK68491.1"/>
    </source>
</evidence>
<dbReference type="InterPro" id="IPR001041">
    <property type="entry name" value="2Fe-2S_ferredoxin-type"/>
</dbReference>
<dbReference type="InterPro" id="IPR036010">
    <property type="entry name" value="2Fe-2S_ferredoxin-like_sf"/>
</dbReference>
<evidence type="ECO:0000256" key="5">
    <source>
        <dbReference type="ARBA" id="ARBA00023014"/>
    </source>
</evidence>
<dbReference type="GO" id="GO:0051537">
    <property type="term" value="F:2 iron, 2 sulfur cluster binding"/>
    <property type="evidence" value="ECO:0007669"/>
    <property type="project" value="UniProtKB-KW"/>
</dbReference>
<evidence type="ECO:0000256" key="1">
    <source>
        <dbReference type="ARBA" id="ARBA00022714"/>
    </source>
</evidence>
<dbReference type="GO" id="GO:0046872">
    <property type="term" value="F:metal ion binding"/>
    <property type="evidence" value="ECO:0007669"/>
    <property type="project" value="UniProtKB-KW"/>
</dbReference>
<reference evidence="7" key="1">
    <citation type="journal article" date="2020" name="mSystems">
        <title>Genome- and Community-Level Interaction Insights into Carbon Utilization and Element Cycling Functions of Hydrothermarchaeota in Hydrothermal Sediment.</title>
        <authorList>
            <person name="Zhou Z."/>
            <person name="Liu Y."/>
            <person name="Xu W."/>
            <person name="Pan J."/>
            <person name="Luo Z.H."/>
            <person name="Li M."/>
        </authorList>
    </citation>
    <scope>NUCLEOTIDE SEQUENCE [LARGE SCALE GENOMIC DNA]</scope>
    <source>
        <strain evidence="7">SpSt-1056</strain>
    </source>
</reference>
<name>A0A7C5QDL5_CALS0</name>
<evidence type="ECO:0000259" key="6">
    <source>
        <dbReference type="PROSITE" id="PS51085"/>
    </source>
</evidence>
<feature type="domain" description="2Fe-2S ferredoxin-type" evidence="6">
    <location>
        <begin position="1"/>
        <end position="77"/>
    </location>
</feature>
<dbReference type="Gene3D" id="1.10.150.120">
    <property type="entry name" value="[2Fe-2S]-binding domain"/>
    <property type="match status" value="1"/>
</dbReference>
<dbReference type="PANTHER" id="PTHR44379:SF8">
    <property type="entry name" value="XANTHINE DEHYDROGENASE IRON-SULFUR-BINDING SUBUNIT XDHC-RELATED"/>
    <property type="match status" value="1"/>
</dbReference>
<evidence type="ECO:0000256" key="3">
    <source>
        <dbReference type="ARBA" id="ARBA00023002"/>
    </source>
</evidence>
<gene>
    <name evidence="7" type="ORF">ENM11_04975</name>
</gene>
<keyword evidence="4" id="KW-0408">Iron</keyword>
<dbReference type="InterPro" id="IPR036884">
    <property type="entry name" value="2Fe-2S-bd_dom_sf"/>
</dbReference>
<dbReference type="InterPro" id="IPR002888">
    <property type="entry name" value="2Fe-2S-bd"/>
</dbReference>
<organism evidence="7">
    <name type="scientific">Caldiarchaeum subterraneum</name>
    <dbReference type="NCBI Taxonomy" id="311458"/>
    <lineage>
        <taxon>Archaea</taxon>
        <taxon>Nitrososphaerota</taxon>
        <taxon>Candidatus Caldarchaeales</taxon>
        <taxon>Candidatus Caldarchaeaceae</taxon>
        <taxon>Candidatus Caldarchaeum</taxon>
    </lineage>
</organism>
<dbReference type="Pfam" id="PF01799">
    <property type="entry name" value="Fer2_2"/>
    <property type="match status" value="1"/>
</dbReference>
<dbReference type="SUPFAM" id="SSF54292">
    <property type="entry name" value="2Fe-2S ferredoxin-like"/>
    <property type="match status" value="1"/>
</dbReference>
<dbReference type="SUPFAM" id="SSF47741">
    <property type="entry name" value="CO dehydrogenase ISP C-domain like"/>
    <property type="match status" value="1"/>
</dbReference>
<sequence>MRVGLKVNGVNYSLDVEANERLSDVLRTRLGFMGVKEGCGVGDCGLCVVLMDDKPINSCLVLAYQADGREIQTVESLSVAGKLHPLQKAFIDVGAVQCGFCIPAALMVLKHLLDTNPSASSEEVRHALRSVLCRCGSYLRFLEAFEAVRKR</sequence>
<dbReference type="GO" id="GO:0016491">
    <property type="term" value="F:oxidoreductase activity"/>
    <property type="evidence" value="ECO:0007669"/>
    <property type="project" value="UniProtKB-KW"/>
</dbReference>
<protein>
    <submittedName>
        <fullName evidence="7">(2Fe-2S)-binding protein</fullName>
    </submittedName>
</protein>
<dbReference type="AlphaFoldDB" id="A0A7C5QDL5"/>
<dbReference type="EMBL" id="DRWN01000033">
    <property type="protein sequence ID" value="HHK68491.1"/>
    <property type="molecule type" value="Genomic_DNA"/>
</dbReference>
<dbReference type="InterPro" id="IPR006058">
    <property type="entry name" value="2Fe2S_fd_BS"/>
</dbReference>
<dbReference type="Pfam" id="PF00111">
    <property type="entry name" value="Fer2"/>
    <property type="match status" value="1"/>
</dbReference>
<comment type="caution">
    <text evidence="7">The sequence shown here is derived from an EMBL/GenBank/DDBJ whole genome shotgun (WGS) entry which is preliminary data.</text>
</comment>
<keyword evidence="3" id="KW-0560">Oxidoreductase</keyword>
<keyword evidence="5" id="KW-0411">Iron-sulfur</keyword>
<dbReference type="Gene3D" id="3.10.20.30">
    <property type="match status" value="1"/>
</dbReference>
<dbReference type="PANTHER" id="PTHR44379">
    <property type="entry name" value="OXIDOREDUCTASE WITH IRON-SULFUR SUBUNIT"/>
    <property type="match status" value="1"/>
</dbReference>
<dbReference type="InterPro" id="IPR051452">
    <property type="entry name" value="Diverse_Oxidoreductases"/>
</dbReference>
<evidence type="ECO:0000256" key="4">
    <source>
        <dbReference type="ARBA" id="ARBA00023004"/>
    </source>
</evidence>
<accession>A0A7C5QDL5</accession>
<dbReference type="PROSITE" id="PS51085">
    <property type="entry name" value="2FE2S_FER_2"/>
    <property type="match status" value="1"/>
</dbReference>
<proteinExistence type="predicted"/>
<keyword evidence="1" id="KW-0001">2Fe-2S</keyword>
<evidence type="ECO:0000256" key="2">
    <source>
        <dbReference type="ARBA" id="ARBA00022723"/>
    </source>
</evidence>
<dbReference type="InterPro" id="IPR012675">
    <property type="entry name" value="Beta-grasp_dom_sf"/>
</dbReference>
<keyword evidence="2" id="KW-0479">Metal-binding</keyword>